<feature type="region of interest" description="Disordered" evidence="1">
    <location>
        <begin position="84"/>
        <end position="164"/>
    </location>
</feature>
<feature type="compositionally biased region" description="Basic and acidic residues" evidence="1">
    <location>
        <begin position="155"/>
        <end position="164"/>
    </location>
</feature>
<proteinExistence type="predicted"/>
<comment type="caution">
    <text evidence="2">The sequence shown here is derived from an EMBL/GenBank/DDBJ whole genome shotgun (WGS) entry which is preliminary data.</text>
</comment>
<sequence length="164" mass="17376">MTVREGAPARQVRREVGAAELTGGELAEAGRTMHGCAGDATHRWETTRLVRRRPADAVAEAWTVSSSEPVVVVGVAEARAARLQQRRRTSSSSAAAATRKSGGGAAVTPTVKRLRRAGGSDAGSGATAMRRRQRNCVEQRRGGVLPGRLIPDKTPTVDKASRLR</sequence>
<evidence type="ECO:0000313" key="3">
    <source>
        <dbReference type="Proteomes" id="UP001420932"/>
    </source>
</evidence>
<keyword evidence="3" id="KW-1185">Reference proteome</keyword>
<accession>A0AAP0I1S2</accession>
<feature type="compositionally biased region" description="Low complexity" evidence="1">
    <location>
        <begin position="117"/>
        <end position="128"/>
    </location>
</feature>
<organism evidence="2 3">
    <name type="scientific">Stephania yunnanensis</name>
    <dbReference type="NCBI Taxonomy" id="152371"/>
    <lineage>
        <taxon>Eukaryota</taxon>
        <taxon>Viridiplantae</taxon>
        <taxon>Streptophyta</taxon>
        <taxon>Embryophyta</taxon>
        <taxon>Tracheophyta</taxon>
        <taxon>Spermatophyta</taxon>
        <taxon>Magnoliopsida</taxon>
        <taxon>Ranunculales</taxon>
        <taxon>Menispermaceae</taxon>
        <taxon>Menispermoideae</taxon>
        <taxon>Cissampelideae</taxon>
        <taxon>Stephania</taxon>
    </lineage>
</organism>
<reference evidence="2 3" key="1">
    <citation type="submission" date="2024-01" db="EMBL/GenBank/DDBJ databases">
        <title>Genome assemblies of Stephania.</title>
        <authorList>
            <person name="Yang L."/>
        </authorList>
    </citation>
    <scope>NUCLEOTIDE SEQUENCE [LARGE SCALE GENOMIC DNA]</scope>
    <source>
        <strain evidence="2">YNDBR</strain>
        <tissue evidence="2">Leaf</tissue>
    </source>
</reference>
<protein>
    <submittedName>
        <fullName evidence="2">Uncharacterized protein</fullName>
    </submittedName>
</protein>
<feature type="compositionally biased region" description="Low complexity" evidence="1">
    <location>
        <begin position="90"/>
        <end position="100"/>
    </location>
</feature>
<dbReference type="AlphaFoldDB" id="A0AAP0I1S2"/>
<dbReference type="EMBL" id="JBBNAF010000010">
    <property type="protein sequence ID" value="KAK9106767.1"/>
    <property type="molecule type" value="Genomic_DNA"/>
</dbReference>
<gene>
    <name evidence="2" type="ORF">Syun_022778</name>
</gene>
<name>A0AAP0I1S2_9MAGN</name>
<evidence type="ECO:0000313" key="2">
    <source>
        <dbReference type="EMBL" id="KAK9106767.1"/>
    </source>
</evidence>
<dbReference type="Proteomes" id="UP001420932">
    <property type="component" value="Unassembled WGS sequence"/>
</dbReference>
<evidence type="ECO:0000256" key="1">
    <source>
        <dbReference type="SAM" id="MobiDB-lite"/>
    </source>
</evidence>